<evidence type="ECO:0000256" key="22">
    <source>
        <dbReference type="ARBA" id="ARBA00048059"/>
    </source>
</evidence>
<keyword evidence="15" id="KW-0503">Monooxygenase</keyword>
<dbReference type="InterPro" id="IPR000685">
    <property type="entry name" value="RuBisCO_lsu_C"/>
</dbReference>
<dbReference type="InterPro" id="IPR020878">
    <property type="entry name" value="RuBisCo_large_chain_AS"/>
</dbReference>
<evidence type="ECO:0000256" key="13">
    <source>
        <dbReference type="ARBA" id="ARBA00023002"/>
    </source>
</evidence>
<comment type="cofactor">
    <cofactor evidence="1">
        <name>Mg(2+)</name>
        <dbReference type="ChEBI" id="CHEBI:18420"/>
    </cofactor>
</comment>
<dbReference type="SUPFAM" id="SSF51649">
    <property type="entry name" value="RuBisCo, C-terminal domain"/>
    <property type="match status" value="1"/>
</dbReference>
<evidence type="ECO:0000256" key="12">
    <source>
        <dbReference type="ARBA" id="ARBA00022967"/>
    </source>
</evidence>
<dbReference type="InterPro" id="IPR036376">
    <property type="entry name" value="RuBisCO_lsu_C_sf"/>
</dbReference>
<feature type="transmembrane region" description="Helical" evidence="24">
    <location>
        <begin position="139"/>
        <end position="158"/>
    </location>
</feature>
<dbReference type="PANTHER" id="PTHR42704">
    <property type="entry name" value="RIBULOSE BISPHOSPHATE CARBOXYLASE"/>
    <property type="match status" value="1"/>
</dbReference>
<evidence type="ECO:0000256" key="17">
    <source>
        <dbReference type="ARBA" id="ARBA00023239"/>
    </source>
</evidence>
<proteinExistence type="inferred from homology"/>
<evidence type="ECO:0000256" key="1">
    <source>
        <dbReference type="ARBA" id="ARBA00001946"/>
    </source>
</evidence>
<evidence type="ECO:0000256" key="7">
    <source>
        <dbReference type="ARBA" id="ARBA00022531"/>
    </source>
</evidence>
<evidence type="ECO:0000256" key="3">
    <source>
        <dbReference type="ARBA" id="ARBA00006204"/>
    </source>
</evidence>
<comment type="catalytic activity">
    <reaction evidence="22">
        <text>D-ribulose 1,5-bisphosphate + O2 = 2-phosphoglycolate + (2R)-3-phosphoglycerate + 2 H(+)</text>
        <dbReference type="Rhea" id="RHEA:36631"/>
        <dbReference type="ChEBI" id="CHEBI:15378"/>
        <dbReference type="ChEBI" id="CHEBI:15379"/>
        <dbReference type="ChEBI" id="CHEBI:57870"/>
        <dbReference type="ChEBI" id="CHEBI:58033"/>
        <dbReference type="ChEBI" id="CHEBI:58272"/>
    </reaction>
</comment>
<feature type="domain" description="Ribulose bisphosphate carboxylase large subunit ferrodoxin-like N-terminal" evidence="27">
    <location>
        <begin position="360"/>
        <end position="468"/>
    </location>
</feature>
<keyword evidence="29" id="KW-1185">Reference proteome</keyword>
<keyword evidence="10" id="KW-0479">Metal-binding</keyword>
<evidence type="ECO:0000256" key="9">
    <source>
        <dbReference type="ARBA" id="ARBA00022640"/>
    </source>
</evidence>
<dbReference type="InterPro" id="IPR001750">
    <property type="entry name" value="ND/Mrp_TM"/>
</dbReference>
<keyword evidence="8" id="KW-0113">Calvin cycle</keyword>
<dbReference type="Gene3D" id="3.20.20.110">
    <property type="entry name" value="Ribulose bisphosphate carboxylase, large subunit, C-terminal domain"/>
    <property type="match status" value="1"/>
</dbReference>
<reference evidence="29" key="1">
    <citation type="journal article" date="2024" name="IScience">
        <title>Strigolactones Initiate the Formation of Haustorium-like Structures in Castilleja.</title>
        <authorList>
            <person name="Buerger M."/>
            <person name="Peterson D."/>
            <person name="Chory J."/>
        </authorList>
    </citation>
    <scope>NUCLEOTIDE SEQUENCE [LARGE SCALE GENOMIC DNA]</scope>
</reference>
<evidence type="ECO:0000256" key="5">
    <source>
        <dbReference type="ARBA" id="ARBA00017725"/>
    </source>
</evidence>
<dbReference type="Pfam" id="PF00361">
    <property type="entry name" value="Proton_antipo_M"/>
    <property type="match status" value="1"/>
</dbReference>
<comment type="similarity">
    <text evidence="3">Belongs to the RuBisCO large chain family. Type I subfamily.</text>
</comment>
<name>A0ABD3D2S0_9LAMI</name>
<comment type="catalytic activity">
    <reaction evidence="21">
        <text>a plastoquinone + NADH + (n+1) H(+)(in) = a plastoquinol + NAD(+) + n H(+)(out)</text>
        <dbReference type="Rhea" id="RHEA:42608"/>
        <dbReference type="Rhea" id="RHEA-COMP:9561"/>
        <dbReference type="Rhea" id="RHEA-COMP:9562"/>
        <dbReference type="ChEBI" id="CHEBI:15378"/>
        <dbReference type="ChEBI" id="CHEBI:17757"/>
        <dbReference type="ChEBI" id="CHEBI:57540"/>
        <dbReference type="ChEBI" id="CHEBI:57945"/>
        <dbReference type="ChEBI" id="CHEBI:62192"/>
    </reaction>
</comment>
<dbReference type="GO" id="GO:0004497">
    <property type="term" value="F:monooxygenase activity"/>
    <property type="evidence" value="ECO:0007669"/>
    <property type="project" value="UniProtKB-KW"/>
</dbReference>
<dbReference type="Pfam" id="PF02788">
    <property type="entry name" value="RuBisCO_large_N"/>
    <property type="match status" value="1"/>
</dbReference>
<evidence type="ECO:0000259" key="25">
    <source>
        <dbReference type="Pfam" id="PF00016"/>
    </source>
</evidence>
<comment type="subcellular location">
    <subcellularLocation>
        <location evidence="2">Plastid</location>
        <location evidence="2">Chloroplast thylakoid membrane</location>
    </subcellularLocation>
</comment>
<keyword evidence="14" id="KW-0520">NAD</keyword>
<evidence type="ECO:0000256" key="21">
    <source>
        <dbReference type="ARBA" id="ARBA00048026"/>
    </source>
</evidence>
<dbReference type="GO" id="GO:0009853">
    <property type="term" value="P:photorespiration"/>
    <property type="evidence" value="ECO:0007669"/>
    <property type="project" value="UniProtKB-KW"/>
</dbReference>
<dbReference type="PANTHER" id="PTHR42704:SF15">
    <property type="entry name" value="RIBULOSE BISPHOSPHATE CARBOXYLASE LARGE CHAIN"/>
    <property type="match status" value="1"/>
</dbReference>
<keyword evidence="12" id="KW-1278">Translocase</keyword>
<accession>A0ABD3D2S0</accession>
<keyword evidence="24" id="KW-0472">Membrane</keyword>
<evidence type="ECO:0000259" key="27">
    <source>
        <dbReference type="Pfam" id="PF02788"/>
    </source>
</evidence>
<dbReference type="InterPro" id="IPR017443">
    <property type="entry name" value="RuBisCO_lsu_fd_N"/>
</dbReference>
<evidence type="ECO:0000256" key="11">
    <source>
        <dbReference type="ARBA" id="ARBA00022842"/>
    </source>
</evidence>
<evidence type="ECO:0000256" key="19">
    <source>
        <dbReference type="ARBA" id="ARBA00025664"/>
    </source>
</evidence>
<evidence type="ECO:0000256" key="24">
    <source>
        <dbReference type="SAM" id="Phobius"/>
    </source>
</evidence>
<evidence type="ECO:0000256" key="20">
    <source>
        <dbReference type="ARBA" id="ARBA00047726"/>
    </source>
</evidence>
<feature type="domain" description="Ribulose bisphosphate carboxylase large subunit C-terminal" evidence="25">
    <location>
        <begin position="542"/>
        <end position="764"/>
    </location>
</feature>
<feature type="transmembrane region" description="Helical" evidence="24">
    <location>
        <begin position="99"/>
        <end position="119"/>
    </location>
</feature>
<dbReference type="SUPFAM" id="SSF54966">
    <property type="entry name" value="RuBisCO, large subunit, small (N-terminal) domain"/>
    <property type="match status" value="1"/>
</dbReference>
<comment type="function">
    <text evidence="19">RuBisCO catalyzes two reactions: the carboxylation of D-ribulose 1,5-bisphosphate, the primary event in carbon dioxide fixation, as well as the oxidative fragmentation of the pentose substrate in the photorespiration process. Both reactions occur simultaneously and in competition at the same active site.</text>
</comment>
<comment type="catalytic activity">
    <reaction evidence="23">
        <text>2 (2R)-3-phosphoglycerate + 2 H(+) = D-ribulose 1,5-bisphosphate + CO2 + H2O</text>
        <dbReference type="Rhea" id="RHEA:23124"/>
        <dbReference type="ChEBI" id="CHEBI:15377"/>
        <dbReference type="ChEBI" id="CHEBI:15378"/>
        <dbReference type="ChEBI" id="CHEBI:16526"/>
        <dbReference type="ChEBI" id="CHEBI:57870"/>
        <dbReference type="ChEBI" id="CHEBI:58272"/>
        <dbReference type="EC" id="4.1.1.39"/>
    </reaction>
</comment>
<dbReference type="InterPro" id="IPR033966">
    <property type="entry name" value="RuBisCO"/>
</dbReference>
<dbReference type="Proteomes" id="UP001632038">
    <property type="component" value="Unassembled WGS sequence"/>
</dbReference>
<keyword evidence="13" id="KW-0560">Oxidoreductase</keyword>
<organism evidence="28 29">
    <name type="scientific">Castilleja foliolosa</name>
    <dbReference type="NCBI Taxonomy" id="1961234"/>
    <lineage>
        <taxon>Eukaryota</taxon>
        <taxon>Viridiplantae</taxon>
        <taxon>Streptophyta</taxon>
        <taxon>Embryophyta</taxon>
        <taxon>Tracheophyta</taxon>
        <taxon>Spermatophyta</taxon>
        <taxon>Magnoliopsida</taxon>
        <taxon>eudicotyledons</taxon>
        <taxon>Gunneridae</taxon>
        <taxon>Pentapetalae</taxon>
        <taxon>asterids</taxon>
        <taxon>lamiids</taxon>
        <taxon>Lamiales</taxon>
        <taxon>Orobanchaceae</taxon>
        <taxon>Pedicularideae</taxon>
        <taxon>Castillejinae</taxon>
        <taxon>Castilleja</taxon>
    </lineage>
</organism>
<evidence type="ECO:0000256" key="6">
    <source>
        <dbReference type="ARBA" id="ARBA00022528"/>
    </source>
</evidence>
<dbReference type="GO" id="GO:0019253">
    <property type="term" value="P:reductive pentose-phosphate cycle"/>
    <property type="evidence" value="ECO:0007669"/>
    <property type="project" value="UniProtKB-KW"/>
</dbReference>
<dbReference type="AlphaFoldDB" id="A0ABD3D2S0"/>
<evidence type="ECO:0000256" key="8">
    <source>
        <dbReference type="ARBA" id="ARBA00022567"/>
    </source>
</evidence>
<keyword evidence="17" id="KW-0456">Lyase</keyword>
<dbReference type="GO" id="GO:0046872">
    <property type="term" value="F:metal ion binding"/>
    <property type="evidence" value="ECO:0007669"/>
    <property type="project" value="UniProtKB-KW"/>
</dbReference>
<evidence type="ECO:0000256" key="18">
    <source>
        <dbReference type="ARBA" id="ARBA00023300"/>
    </source>
</evidence>
<keyword evidence="18" id="KW-0120">Carbon dioxide fixation</keyword>
<feature type="domain" description="NADH:quinone oxidoreductase/Mrp antiporter transmembrane" evidence="26">
    <location>
        <begin position="1"/>
        <end position="189"/>
    </location>
</feature>
<dbReference type="PROSITE" id="PS00157">
    <property type="entry name" value="RUBISCO_LARGE"/>
    <property type="match status" value="1"/>
</dbReference>
<evidence type="ECO:0000313" key="28">
    <source>
        <dbReference type="EMBL" id="KAL3635245.1"/>
    </source>
</evidence>
<dbReference type="GO" id="GO:0016984">
    <property type="term" value="F:ribulose-bisphosphate carboxylase activity"/>
    <property type="evidence" value="ECO:0007669"/>
    <property type="project" value="UniProtKB-EC"/>
</dbReference>
<evidence type="ECO:0000256" key="16">
    <source>
        <dbReference type="ARBA" id="ARBA00023238"/>
    </source>
</evidence>
<dbReference type="EMBL" id="JAVIJP010000027">
    <property type="protein sequence ID" value="KAL3635245.1"/>
    <property type="molecule type" value="Genomic_DNA"/>
</dbReference>
<gene>
    <name evidence="28" type="ORF">CASFOL_019792</name>
</gene>
<evidence type="ECO:0000256" key="15">
    <source>
        <dbReference type="ARBA" id="ARBA00023033"/>
    </source>
</evidence>
<keyword evidence="9" id="KW-0934">Plastid</keyword>
<comment type="caution">
    <text evidence="28">The sequence shown here is derived from an EMBL/GenBank/DDBJ whole genome shotgun (WGS) entry which is preliminary data.</text>
</comment>
<comment type="catalytic activity">
    <reaction evidence="20">
        <text>a plastoquinone + NADPH + (n+1) H(+)(in) = a plastoquinol + NADP(+) + n H(+)(out)</text>
        <dbReference type="Rhea" id="RHEA:42612"/>
        <dbReference type="Rhea" id="RHEA-COMP:9561"/>
        <dbReference type="Rhea" id="RHEA-COMP:9562"/>
        <dbReference type="ChEBI" id="CHEBI:15378"/>
        <dbReference type="ChEBI" id="CHEBI:17757"/>
        <dbReference type="ChEBI" id="CHEBI:57783"/>
        <dbReference type="ChEBI" id="CHEBI:58349"/>
        <dbReference type="ChEBI" id="CHEBI:62192"/>
    </reaction>
</comment>
<evidence type="ECO:0000256" key="4">
    <source>
        <dbReference type="ARBA" id="ARBA00012287"/>
    </source>
</evidence>
<evidence type="ECO:0000313" key="29">
    <source>
        <dbReference type="Proteomes" id="UP001632038"/>
    </source>
</evidence>
<dbReference type="GO" id="GO:0009535">
    <property type="term" value="C:chloroplast thylakoid membrane"/>
    <property type="evidence" value="ECO:0007669"/>
    <property type="project" value="UniProtKB-SubCell"/>
</dbReference>
<keyword evidence="16" id="KW-0601">Photorespiration</keyword>
<dbReference type="InterPro" id="IPR036422">
    <property type="entry name" value="RuBisCO_lsu_N_sf"/>
</dbReference>
<protein>
    <recommendedName>
        <fullName evidence="5">Ribulose bisphosphate carboxylase large chain</fullName>
        <ecNumber evidence="4">4.1.1.39</ecNumber>
    </recommendedName>
</protein>
<keyword evidence="6" id="KW-0150">Chloroplast</keyword>
<feature type="transmembrane region" description="Helical" evidence="24">
    <location>
        <begin position="164"/>
        <end position="188"/>
    </location>
</feature>
<dbReference type="Gene3D" id="3.30.70.150">
    <property type="entry name" value="RuBisCO large subunit, N-terminal domain"/>
    <property type="match status" value="1"/>
</dbReference>
<keyword evidence="7" id="KW-0602">Photosynthesis</keyword>
<evidence type="ECO:0000256" key="23">
    <source>
        <dbReference type="ARBA" id="ARBA00049469"/>
    </source>
</evidence>
<sequence>MWAPDIYEGSPTPVTAFLSIAPKISISANISRVSIYGSYGATLQQIFFFCSIASMILGALAAMAQTKVKRLLAHSSIGHVGYIRTGFSCGTIEGIQSLLIGIFIYASMTIDAFAIVSALRQTRVKYIADLGALAKTNPILAITFSITMFSYAGIPPLAGFFSKFYLFFAALGCGAYFLAPVGVVTSVIGRWAAGRLPRVSQFGGPKAVLRAPDTGSEKGFKKRMQGSNWEQSLLKVYPAPFKTHHQGITCQASEEGISEEGERRDCPWVLFLNRLLGYKVDYRSIFSSAVKKGVQGAMGGRNATSLASISSGAYALYSTRWVHNSFITKGFEERLPRKGEGFESFPDMVPNELKEGGATRLKSFRVTPQPYVPPEEAGAAVAAESSTGTWTTVWTDGLTSLDPYKGRCYHIEPVPGETDQYICYVAYPLDLFEEGSVTNMFTSIVGNVFGFKALRALRLEDLRIPPAYIKTFQGPPHGIQVERDKLNKYGRPLLGCTIKPKLGLSAKNYGRAVYECLRGGLDFTKDDENVNSQPFMRWRDRHYLNATAGTCEEMIKRAVFARELGVPIVMHDYLTGGFTANTSLAHYFRGLLLHIHRAMHAVIDRQKNHGIHFRVLAKACSMSGGDHIHSGTVVGKQEGERDITLGFVDLLHDDFFEKDRSRGIYFTQDWVSLPGVIPVASGGIHVWHMPALTEIFGDDSVLQFGGGTLGHPWGNAPGAVANRVALEACVQARNEGRDLAAEGNAIIREASKWSPELAAACEVWKEIKFEFTAVDTLDKGQENSMERWWFNSMVFKKELKRS</sequence>
<evidence type="ECO:0000259" key="26">
    <source>
        <dbReference type="Pfam" id="PF00361"/>
    </source>
</evidence>
<dbReference type="EC" id="4.1.1.39" evidence="4"/>
<keyword evidence="11" id="KW-0460">Magnesium</keyword>
<feature type="domain" description="Ribulose bisphosphate carboxylase large subunit C-terminal" evidence="25">
    <location>
        <begin position="478"/>
        <end position="541"/>
    </location>
</feature>
<evidence type="ECO:0000256" key="10">
    <source>
        <dbReference type="ARBA" id="ARBA00022723"/>
    </source>
</evidence>
<feature type="transmembrane region" description="Helical" evidence="24">
    <location>
        <begin position="46"/>
        <end position="64"/>
    </location>
</feature>
<evidence type="ECO:0000256" key="2">
    <source>
        <dbReference type="ARBA" id="ARBA00004334"/>
    </source>
</evidence>
<evidence type="ECO:0000256" key="14">
    <source>
        <dbReference type="ARBA" id="ARBA00023027"/>
    </source>
</evidence>
<keyword evidence="24" id="KW-1133">Transmembrane helix</keyword>
<dbReference type="Pfam" id="PF00016">
    <property type="entry name" value="RuBisCO_large"/>
    <property type="match status" value="2"/>
</dbReference>
<keyword evidence="24" id="KW-0812">Transmembrane</keyword>